<name>A0A9W8GRY3_9FUNG</name>
<dbReference type="GO" id="GO:0051666">
    <property type="term" value="P:actin cortical patch localization"/>
    <property type="evidence" value="ECO:0007669"/>
    <property type="project" value="TreeGrafter"/>
</dbReference>
<evidence type="ECO:0000256" key="1">
    <source>
        <dbReference type="SAM" id="MobiDB-lite"/>
    </source>
</evidence>
<organism evidence="3 4">
    <name type="scientific">Coemansia pectinata</name>
    <dbReference type="NCBI Taxonomy" id="1052879"/>
    <lineage>
        <taxon>Eukaryota</taxon>
        <taxon>Fungi</taxon>
        <taxon>Fungi incertae sedis</taxon>
        <taxon>Zoopagomycota</taxon>
        <taxon>Kickxellomycotina</taxon>
        <taxon>Kickxellomycetes</taxon>
        <taxon>Kickxellales</taxon>
        <taxon>Kickxellaceae</taxon>
        <taxon>Coemansia</taxon>
    </lineage>
</organism>
<dbReference type="PANTHER" id="PTHR15629">
    <property type="entry name" value="SH3YL1 PROTEIN"/>
    <property type="match status" value="1"/>
</dbReference>
<feature type="domain" description="Ysc84 actin-binding" evidence="2">
    <location>
        <begin position="125"/>
        <end position="243"/>
    </location>
</feature>
<dbReference type="Pfam" id="PF04366">
    <property type="entry name" value="Ysc84"/>
    <property type="match status" value="1"/>
</dbReference>
<accession>A0A9W8GRY3</accession>
<dbReference type="InterPro" id="IPR007461">
    <property type="entry name" value="Ysc84_actin-binding"/>
</dbReference>
<dbReference type="OrthoDB" id="443981at2759"/>
<keyword evidence="4" id="KW-1185">Reference proteome</keyword>
<dbReference type="PANTHER" id="PTHR15629:SF7">
    <property type="entry name" value="YSC84 ACTIN-BINDING DOMAIN-CONTAINING PROTEIN"/>
    <property type="match status" value="1"/>
</dbReference>
<dbReference type="InterPro" id="IPR051702">
    <property type="entry name" value="SH3_domain_YSC84-like"/>
</dbReference>
<feature type="compositionally biased region" description="Low complexity" evidence="1">
    <location>
        <begin position="291"/>
        <end position="327"/>
    </location>
</feature>
<gene>
    <name evidence="3" type="ORF">GGI19_004578</name>
</gene>
<dbReference type="EMBL" id="JANBUH010000422">
    <property type="protein sequence ID" value="KAJ2751291.1"/>
    <property type="molecule type" value="Genomic_DNA"/>
</dbReference>
<reference evidence="3" key="1">
    <citation type="submission" date="2022-07" db="EMBL/GenBank/DDBJ databases">
        <title>Phylogenomic reconstructions and comparative analyses of Kickxellomycotina fungi.</title>
        <authorList>
            <person name="Reynolds N.K."/>
            <person name="Stajich J.E."/>
            <person name="Barry K."/>
            <person name="Grigoriev I.V."/>
            <person name="Crous P."/>
            <person name="Smith M.E."/>
        </authorList>
    </citation>
    <scope>NUCLEOTIDE SEQUENCE</scope>
    <source>
        <strain evidence="3">BCRC 34297</strain>
    </source>
</reference>
<protein>
    <recommendedName>
        <fullName evidence="2">Ysc84 actin-binding domain-containing protein</fullName>
    </recommendedName>
</protein>
<evidence type="ECO:0000313" key="3">
    <source>
        <dbReference type="EMBL" id="KAJ2751291.1"/>
    </source>
</evidence>
<proteinExistence type="predicted"/>
<dbReference type="GO" id="GO:0051017">
    <property type="term" value="P:actin filament bundle assembly"/>
    <property type="evidence" value="ECO:0007669"/>
    <property type="project" value="TreeGrafter"/>
</dbReference>
<comment type="caution">
    <text evidence="3">The sequence shown here is derived from an EMBL/GenBank/DDBJ whole genome shotgun (WGS) entry which is preliminary data.</text>
</comment>
<evidence type="ECO:0000313" key="4">
    <source>
        <dbReference type="Proteomes" id="UP001140011"/>
    </source>
</evidence>
<dbReference type="AlphaFoldDB" id="A0A9W8GRY3"/>
<dbReference type="GO" id="GO:0035091">
    <property type="term" value="F:phosphatidylinositol binding"/>
    <property type="evidence" value="ECO:0007669"/>
    <property type="project" value="TreeGrafter"/>
</dbReference>
<dbReference type="GO" id="GO:0051015">
    <property type="term" value="F:actin filament binding"/>
    <property type="evidence" value="ECO:0007669"/>
    <property type="project" value="TreeGrafter"/>
</dbReference>
<sequence>MNFGGNNNNNNNAGSGSFANPSFADKLRMGAAQVQENFKDVTKHFTLAKECERAARILSEFVVPPKIGDIDDIIPADILQHCCGIAVMSVIKAGFIWTARIGTGVVCARLPNGSWSGPSAISTGGVGIGGQIGGQLTEVVMILNTDEAVRAFEKSANVQLGSNVSVAAGPVGRSGEISAAINTDNIAAAVYSYSKSKGLFAGISVEGSMVMQRKDVNEVFYGRPAPPDQVLDGIIQPPEGISEWEVLRMVLEERCTPPAHSAGAYQQQRQQQRRETLYDGEDDEDAIGPIGPTSPTAARSSAGAPGATSPSAAAAGTVASPSTPNKP</sequence>
<feature type="region of interest" description="Disordered" evidence="1">
    <location>
        <begin position="258"/>
        <end position="327"/>
    </location>
</feature>
<dbReference type="Proteomes" id="UP001140011">
    <property type="component" value="Unassembled WGS sequence"/>
</dbReference>
<evidence type="ECO:0000259" key="2">
    <source>
        <dbReference type="Pfam" id="PF04366"/>
    </source>
</evidence>
<dbReference type="GO" id="GO:0030479">
    <property type="term" value="C:actin cortical patch"/>
    <property type="evidence" value="ECO:0007669"/>
    <property type="project" value="TreeGrafter"/>
</dbReference>